<dbReference type="EMBL" id="FOOU01000001">
    <property type="protein sequence ID" value="SFF89732.1"/>
    <property type="molecule type" value="Genomic_DNA"/>
</dbReference>
<dbReference type="OrthoDB" id="8595277at2"/>
<protein>
    <recommendedName>
        <fullName evidence="1">Antitoxin Xre/MbcA/ParS-like toxin-binding domain-containing protein</fullName>
    </recommendedName>
</protein>
<feature type="domain" description="Antitoxin Xre/MbcA/ParS-like toxin-binding" evidence="1">
    <location>
        <begin position="18"/>
        <end position="65"/>
    </location>
</feature>
<proteinExistence type="predicted"/>
<dbReference type="RefSeq" id="WP_090724101.1">
    <property type="nucleotide sequence ID" value="NZ_FOOU01000001.1"/>
</dbReference>
<accession>A0A1I2ME55</accession>
<dbReference type="InterPro" id="IPR024467">
    <property type="entry name" value="Xre/MbcA/ParS-like_toxin-bd"/>
</dbReference>
<evidence type="ECO:0000259" key="1">
    <source>
        <dbReference type="Pfam" id="PF09722"/>
    </source>
</evidence>
<evidence type="ECO:0000313" key="2">
    <source>
        <dbReference type="EMBL" id="SFF89732.1"/>
    </source>
</evidence>
<reference evidence="3" key="1">
    <citation type="submission" date="2016-10" db="EMBL/GenBank/DDBJ databases">
        <authorList>
            <person name="Varghese N."/>
            <person name="Submissions S."/>
        </authorList>
    </citation>
    <scope>NUCLEOTIDE SEQUENCE [LARGE SCALE GENOMIC DNA]</scope>
    <source>
        <strain evidence="3">CGMCC 1.10971</strain>
    </source>
</reference>
<gene>
    <name evidence="2" type="ORF">SAMN05216175_101587</name>
</gene>
<dbReference type="Pfam" id="PF09722">
    <property type="entry name" value="Xre_MbcA_ParS_C"/>
    <property type="match status" value="1"/>
</dbReference>
<name>A0A1I2ME55_9GAMM</name>
<sequence length="68" mass="7630">MTEEPFITKQILAEAVGYFGSEETALKWFRTPLLALGGESPGEYCATHYRGDKKIMELLNRLKHGLTA</sequence>
<dbReference type="Proteomes" id="UP000198623">
    <property type="component" value="Unassembled WGS sequence"/>
</dbReference>
<organism evidence="2 3">
    <name type="scientific">Neptunomonas qingdaonensis</name>
    <dbReference type="NCBI Taxonomy" id="1045558"/>
    <lineage>
        <taxon>Bacteria</taxon>
        <taxon>Pseudomonadati</taxon>
        <taxon>Pseudomonadota</taxon>
        <taxon>Gammaproteobacteria</taxon>
        <taxon>Oceanospirillales</taxon>
        <taxon>Oceanospirillaceae</taxon>
        <taxon>Neptunomonas</taxon>
    </lineage>
</organism>
<evidence type="ECO:0000313" key="3">
    <source>
        <dbReference type="Proteomes" id="UP000198623"/>
    </source>
</evidence>
<keyword evidence="3" id="KW-1185">Reference proteome</keyword>
<dbReference type="AlphaFoldDB" id="A0A1I2ME55"/>